<organism evidence="2 3">
    <name type="scientific">Pontibacillus marinus BH030004 = DSM 16465</name>
    <dbReference type="NCBI Taxonomy" id="1385511"/>
    <lineage>
        <taxon>Bacteria</taxon>
        <taxon>Bacillati</taxon>
        <taxon>Bacillota</taxon>
        <taxon>Bacilli</taxon>
        <taxon>Bacillales</taxon>
        <taxon>Bacillaceae</taxon>
        <taxon>Pontibacillus</taxon>
    </lineage>
</organism>
<dbReference type="Gene3D" id="3.10.450.40">
    <property type="match status" value="2"/>
</dbReference>
<dbReference type="EMBL" id="AVPF01000039">
    <property type="protein sequence ID" value="KGX85547.1"/>
    <property type="molecule type" value="Genomic_DNA"/>
</dbReference>
<dbReference type="STRING" id="1385511.GCA_000425225_03620"/>
<protein>
    <recommendedName>
        <fullName evidence="1">Cell wall elongation regulator TseB-like domain-containing protein</fullName>
    </recommendedName>
</protein>
<dbReference type="SUPFAM" id="SSF54403">
    <property type="entry name" value="Cystatin/monellin"/>
    <property type="match status" value="2"/>
</dbReference>
<feature type="domain" description="Cell wall elongation regulator TseB-like" evidence="1">
    <location>
        <begin position="10"/>
        <end position="53"/>
    </location>
</feature>
<dbReference type="InterPro" id="IPR046350">
    <property type="entry name" value="Cystatin_sf"/>
</dbReference>
<accession>A0A0A5HPM1</accession>
<reference evidence="2 3" key="1">
    <citation type="submission" date="2013-08" db="EMBL/GenBank/DDBJ databases">
        <authorList>
            <person name="Huang J."/>
            <person name="Wang G."/>
        </authorList>
    </citation>
    <scope>NUCLEOTIDE SEQUENCE [LARGE SCALE GENOMIC DNA]</scope>
    <source>
        <strain evidence="2 3">BH030004</strain>
    </source>
</reference>
<gene>
    <name evidence="2" type="ORF">N783_14505</name>
</gene>
<dbReference type="AlphaFoldDB" id="A0A0A5HPM1"/>
<proteinExistence type="predicted"/>
<evidence type="ECO:0000259" key="1">
    <source>
        <dbReference type="Pfam" id="PF17881"/>
    </source>
</evidence>
<name>A0A0A5HPM1_9BACI</name>
<dbReference type="InterPro" id="IPR041401">
    <property type="entry name" value="TseB-like_dom"/>
</dbReference>
<dbReference type="Pfam" id="PF17881">
    <property type="entry name" value="TseB"/>
    <property type="match status" value="1"/>
</dbReference>
<comment type="caution">
    <text evidence="2">The sequence shown here is derived from an EMBL/GenBank/DDBJ whole genome shotgun (WGS) entry which is preliminary data.</text>
</comment>
<evidence type="ECO:0000313" key="3">
    <source>
        <dbReference type="Proteomes" id="UP000030403"/>
    </source>
</evidence>
<dbReference type="eggNOG" id="COG5353">
    <property type="taxonomic scope" value="Bacteria"/>
</dbReference>
<keyword evidence="3" id="KW-1185">Reference proteome</keyword>
<dbReference type="Proteomes" id="UP000030403">
    <property type="component" value="Unassembled WGS sequence"/>
</dbReference>
<evidence type="ECO:0000313" key="2">
    <source>
        <dbReference type="EMBL" id="KGX85547.1"/>
    </source>
</evidence>
<dbReference type="RefSeq" id="WP_027447188.1">
    <property type="nucleotide sequence ID" value="NZ_AVPF01000039.1"/>
</dbReference>
<sequence>MQGKTETFSESEEIAIKETPIEKVSTVYRYHGASRYDIVAGVEPNGDEGFAFVQKTKITDEQEQLNISYVSKQNTISKDQVLSKWRNNCQGCDFEKITPAMDNQKPLWEITYYDAQSRYVFDYYYMKNAEKYEQYRFKQ</sequence>